<comment type="caution">
    <text evidence="1">The sequence shown here is derived from an EMBL/GenBank/DDBJ whole genome shotgun (WGS) entry which is preliminary data.</text>
</comment>
<dbReference type="AlphaFoldDB" id="A0AAN9XX30"/>
<dbReference type="Proteomes" id="UP001386955">
    <property type="component" value="Unassembled WGS sequence"/>
</dbReference>
<proteinExistence type="predicted"/>
<protein>
    <submittedName>
        <fullName evidence="1">Uncharacterized protein</fullName>
    </submittedName>
</protein>
<accession>A0AAN9XX30</accession>
<evidence type="ECO:0000313" key="2">
    <source>
        <dbReference type="Proteomes" id="UP001386955"/>
    </source>
</evidence>
<keyword evidence="2" id="KW-1185">Reference proteome</keyword>
<dbReference type="EMBL" id="JAYMYS010000001">
    <property type="protein sequence ID" value="KAK7412139.1"/>
    <property type="molecule type" value="Genomic_DNA"/>
</dbReference>
<sequence>MHCGSCCRVWFSSSGNVQGWVKVELSRSGEVYSVACRDFVLMHNNIVYGQTLGGVVAHDHESCLCCLIQILGLRIRANVRDLLNQKDYAYNILHVYRSIVVGKI</sequence>
<reference evidence="1 2" key="1">
    <citation type="submission" date="2024-01" db="EMBL/GenBank/DDBJ databases">
        <title>The genomes of 5 underutilized Papilionoideae crops provide insights into root nodulation and disease resistanc.</title>
        <authorList>
            <person name="Jiang F."/>
        </authorList>
    </citation>
    <scope>NUCLEOTIDE SEQUENCE [LARGE SCALE GENOMIC DNA]</scope>
    <source>
        <strain evidence="1">DUOXIRENSHENG_FW03</strain>
        <tissue evidence="1">Leaves</tissue>
    </source>
</reference>
<evidence type="ECO:0000313" key="1">
    <source>
        <dbReference type="EMBL" id="KAK7412139.1"/>
    </source>
</evidence>
<gene>
    <name evidence="1" type="ORF">VNO78_03587</name>
</gene>
<name>A0AAN9XX30_PSOTE</name>
<organism evidence="1 2">
    <name type="scientific">Psophocarpus tetragonolobus</name>
    <name type="common">Winged bean</name>
    <name type="synonym">Dolichos tetragonolobus</name>
    <dbReference type="NCBI Taxonomy" id="3891"/>
    <lineage>
        <taxon>Eukaryota</taxon>
        <taxon>Viridiplantae</taxon>
        <taxon>Streptophyta</taxon>
        <taxon>Embryophyta</taxon>
        <taxon>Tracheophyta</taxon>
        <taxon>Spermatophyta</taxon>
        <taxon>Magnoliopsida</taxon>
        <taxon>eudicotyledons</taxon>
        <taxon>Gunneridae</taxon>
        <taxon>Pentapetalae</taxon>
        <taxon>rosids</taxon>
        <taxon>fabids</taxon>
        <taxon>Fabales</taxon>
        <taxon>Fabaceae</taxon>
        <taxon>Papilionoideae</taxon>
        <taxon>50 kb inversion clade</taxon>
        <taxon>NPAAA clade</taxon>
        <taxon>indigoferoid/millettioid clade</taxon>
        <taxon>Phaseoleae</taxon>
        <taxon>Psophocarpus</taxon>
    </lineage>
</organism>